<dbReference type="GO" id="GO:0009695">
    <property type="term" value="P:jasmonic acid biosynthetic process"/>
    <property type="evidence" value="ECO:0007669"/>
    <property type="project" value="InterPro"/>
</dbReference>
<dbReference type="InterPro" id="IPR041013">
    <property type="entry name" value="AOC-like"/>
</dbReference>
<dbReference type="EMBL" id="JFCB01000014">
    <property type="protein sequence ID" value="KES05898.1"/>
    <property type="molecule type" value="Genomic_DNA"/>
</dbReference>
<dbReference type="GO" id="GO:0046423">
    <property type="term" value="F:allene-oxide cyclase activity"/>
    <property type="evidence" value="ECO:0007669"/>
    <property type="project" value="InterPro"/>
</dbReference>
<keyword evidence="4" id="KW-1185">Reference proteome</keyword>
<dbReference type="InterPro" id="IPR034871">
    <property type="entry name" value="Allene_oxi_cyc_sf"/>
</dbReference>
<keyword evidence="1" id="KW-0732">Signal</keyword>
<evidence type="ECO:0000256" key="1">
    <source>
        <dbReference type="SAM" id="SignalP"/>
    </source>
</evidence>
<protein>
    <recommendedName>
        <fullName evidence="2">Allene oxide cyclase barrel-like domain-containing protein</fullName>
    </recommendedName>
</protein>
<dbReference type="Pfam" id="PF18678">
    <property type="entry name" value="AOC_like"/>
    <property type="match status" value="1"/>
</dbReference>
<feature type="signal peptide" evidence="1">
    <location>
        <begin position="1"/>
        <end position="27"/>
    </location>
</feature>
<dbReference type="eggNOG" id="ENOG5031PZ6">
    <property type="taxonomic scope" value="Bacteria"/>
</dbReference>
<dbReference type="SUPFAM" id="SSF141493">
    <property type="entry name" value="Allene oxide cyclase-like"/>
    <property type="match status" value="1"/>
</dbReference>
<reference evidence="3 4" key="1">
    <citation type="submission" date="2014-02" db="EMBL/GenBank/DDBJ databases">
        <title>The genome announcement of Streptomyces toyocaensis NRRL15009.</title>
        <authorList>
            <person name="Hong H.-J."/>
            <person name="Kwun M.J."/>
        </authorList>
    </citation>
    <scope>NUCLEOTIDE SEQUENCE [LARGE SCALE GENOMIC DNA]</scope>
    <source>
        <strain evidence="3 4">NRRL 15009</strain>
    </source>
</reference>
<dbReference type="GO" id="GO:0017000">
    <property type="term" value="P:antibiotic biosynthetic process"/>
    <property type="evidence" value="ECO:0007669"/>
    <property type="project" value="InterPro"/>
</dbReference>
<feature type="chain" id="PRO_5001766913" description="Allene oxide cyclase barrel-like domain-containing protein" evidence="1">
    <location>
        <begin position="28"/>
        <end position="165"/>
    </location>
</feature>
<dbReference type="Proteomes" id="UP000028341">
    <property type="component" value="Unassembled WGS sequence"/>
</dbReference>
<proteinExistence type="predicted"/>
<dbReference type="RefSeq" id="WP_037934972.1">
    <property type="nucleotide sequence ID" value="NZ_JBFADL010000023.1"/>
</dbReference>
<dbReference type="Gene3D" id="2.40.480.10">
    <property type="entry name" value="Allene oxide cyclase-like"/>
    <property type="match status" value="1"/>
</dbReference>
<feature type="domain" description="Allene oxide cyclase barrel-like" evidence="2">
    <location>
        <begin position="50"/>
        <end position="156"/>
    </location>
</feature>
<accession>A0A081XQS5</accession>
<gene>
    <name evidence="3" type="ORF">BU52_17435</name>
</gene>
<evidence type="ECO:0000313" key="3">
    <source>
        <dbReference type="EMBL" id="KES05898.1"/>
    </source>
</evidence>
<dbReference type="InterPro" id="IPR044859">
    <property type="entry name" value="Allene_oxi_cyc_Dirigent"/>
</dbReference>
<dbReference type="AlphaFoldDB" id="A0A081XQS5"/>
<evidence type="ECO:0000313" key="4">
    <source>
        <dbReference type="Proteomes" id="UP000028341"/>
    </source>
</evidence>
<name>A0A081XQS5_STRTO</name>
<dbReference type="OrthoDB" id="5195420at2"/>
<comment type="caution">
    <text evidence="3">The sequence shown here is derived from an EMBL/GenBank/DDBJ whole genome shotgun (WGS) entry which is preliminary data.</text>
</comment>
<evidence type="ECO:0000259" key="2">
    <source>
        <dbReference type="Pfam" id="PF18678"/>
    </source>
</evidence>
<organism evidence="3 4">
    <name type="scientific">Streptomyces toyocaensis</name>
    <dbReference type="NCBI Taxonomy" id="55952"/>
    <lineage>
        <taxon>Bacteria</taxon>
        <taxon>Bacillati</taxon>
        <taxon>Actinomycetota</taxon>
        <taxon>Actinomycetes</taxon>
        <taxon>Kitasatosporales</taxon>
        <taxon>Streptomycetaceae</taxon>
        <taxon>Streptomyces</taxon>
    </lineage>
</organism>
<sequence length="165" mass="17144">MHHAKRMGLGAVSTALVTLLCAPVASATTTQFVGPDHGREQIIRAVARLVQVENIDRGPSGPSLGDEIVSSGVLVRGDTQVGTYGQVCTVTRAGADEDTGDVQCVATVALPKGQITLQGLSLLPRTDPVITAITGGTGAYRTAHGYLRSVEISDTEAQVTFHIIP</sequence>